<dbReference type="InterPro" id="IPR041336">
    <property type="entry name" value="DNApol_Exo"/>
</dbReference>
<dbReference type="Proteomes" id="UP000807716">
    <property type="component" value="Unassembled WGS sequence"/>
</dbReference>
<dbReference type="GO" id="GO:0008408">
    <property type="term" value="F:3'-5' exonuclease activity"/>
    <property type="evidence" value="ECO:0007669"/>
    <property type="project" value="TreeGrafter"/>
</dbReference>
<keyword evidence="10 17" id="KW-0239">DNA-directed DNA polymerase</keyword>
<reference evidence="17" key="1">
    <citation type="journal article" date="2020" name="Fungal Divers.">
        <title>Resolving the Mortierellaceae phylogeny through synthesis of multi-gene phylogenetics and phylogenomics.</title>
        <authorList>
            <person name="Vandepol N."/>
            <person name="Liber J."/>
            <person name="Desiro A."/>
            <person name="Na H."/>
            <person name="Kennedy M."/>
            <person name="Barry K."/>
            <person name="Grigoriev I.V."/>
            <person name="Miller A.N."/>
            <person name="O'Donnell K."/>
            <person name="Stajich J.E."/>
            <person name="Bonito G."/>
        </authorList>
    </citation>
    <scope>NUCLEOTIDE SEQUENCE</scope>
    <source>
        <strain evidence="17">BC1065</strain>
    </source>
</reference>
<keyword evidence="7" id="KW-0548">Nucleotidyltransferase</keyword>
<evidence type="ECO:0000256" key="14">
    <source>
        <dbReference type="ARBA" id="ARBA00031966"/>
    </source>
</evidence>
<evidence type="ECO:0000256" key="15">
    <source>
        <dbReference type="SAM" id="MobiDB-lite"/>
    </source>
</evidence>
<evidence type="ECO:0000256" key="2">
    <source>
        <dbReference type="ARBA" id="ARBA00004436"/>
    </source>
</evidence>
<evidence type="ECO:0000256" key="5">
    <source>
        <dbReference type="ARBA" id="ARBA00015350"/>
    </source>
</evidence>
<proteinExistence type="inferred from homology"/>
<comment type="subcellular location">
    <subcellularLocation>
        <location evidence="2">Mitochondrion matrix</location>
        <location evidence="2">Mitochondrion nucleoid</location>
    </subcellularLocation>
</comment>
<dbReference type="GO" id="GO:0006264">
    <property type="term" value="P:mitochondrial DNA replication"/>
    <property type="evidence" value="ECO:0007669"/>
    <property type="project" value="TreeGrafter"/>
</dbReference>
<keyword evidence="9" id="KW-0460">Magnesium</keyword>
<dbReference type="EC" id="2.7.7.7" evidence="4"/>
<feature type="region of interest" description="Disordered" evidence="15">
    <location>
        <begin position="1102"/>
        <end position="1148"/>
    </location>
</feature>
<feature type="region of interest" description="Disordered" evidence="15">
    <location>
        <begin position="1372"/>
        <end position="1417"/>
    </location>
</feature>
<feature type="region of interest" description="Disordered" evidence="15">
    <location>
        <begin position="630"/>
        <end position="653"/>
    </location>
</feature>
<evidence type="ECO:0000256" key="11">
    <source>
        <dbReference type="ARBA" id="ARBA00023125"/>
    </source>
</evidence>
<dbReference type="PANTHER" id="PTHR10267:SF0">
    <property type="entry name" value="DNA POLYMERASE SUBUNIT GAMMA-1"/>
    <property type="match status" value="1"/>
</dbReference>
<dbReference type="Gene3D" id="3.30.420.390">
    <property type="match status" value="2"/>
</dbReference>
<dbReference type="FunFam" id="1.10.150.20:FF:000024">
    <property type="entry name" value="DNA polymerase gamma, catalytic subunit"/>
    <property type="match status" value="1"/>
</dbReference>
<keyword evidence="13" id="KW-1135">Mitochondrion nucleoid</keyword>
<protein>
    <recommendedName>
        <fullName evidence="5">DNA polymerase subunit gamma-1</fullName>
        <ecNumber evidence="4">2.7.7.7</ecNumber>
    </recommendedName>
    <alternativeName>
        <fullName evidence="14">Mitochondrial DNA polymerase catalytic subunit</fullName>
    </alternativeName>
</protein>
<gene>
    <name evidence="17" type="primary">MIP1</name>
    <name evidence="17" type="ORF">DFQ27_004115</name>
</gene>
<evidence type="ECO:0000256" key="9">
    <source>
        <dbReference type="ARBA" id="ARBA00022842"/>
    </source>
</evidence>
<evidence type="ECO:0000256" key="4">
    <source>
        <dbReference type="ARBA" id="ARBA00012417"/>
    </source>
</evidence>
<evidence type="ECO:0000256" key="7">
    <source>
        <dbReference type="ARBA" id="ARBA00022695"/>
    </source>
</evidence>
<dbReference type="GO" id="GO:0003887">
    <property type="term" value="F:DNA-directed DNA polymerase activity"/>
    <property type="evidence" value="ECO:0007669"/>
    <property type="project" value="UniProtKB-KW"/>
</dbReference>
<dbReference type="EMBL" id="JAAAJB010000288">
    <property type="protein sequence ID" value="KAG0259344.1"/>
    <property type="molecule type" value="Genomic_DNA"/>
</dbReference>
<dbReference type="PROSITE" id="PS00447">
    <property type="entry name" value="DNA_POLYMERASE_A"/>
    <property type="match status" value="1"/>
</dbReference>
<keyword evidence="12" id="KW-0496">Mitochondrion</keyword>
<dbReference type="Gene3D" id="3.30.70.370">
    <property type="match status" value="1"/>
</dbReference>
<keyword evidence="6" id="KW-0808">Transferase</keyword>
<keyword evidence="8" id="KW-0235">DNA replication</keyword>
<evidence type="ECO:0000259" key="16">
    <source>
        <dbReference type="SMART" id="SM00482"/>
    </source>
</evidence>
<dbReference type="InterPro" id="IPR002297">
    <property type="entry name" value="DNA-dir_DNA_pol_A_mt"/>
</dbReference>
<evidence type="ECO:0000313" key="17">
    <source>
        <dbReference type="EMBL" id="KAG0259344.1"/>
    </source>
</evidence>
<name>A0A9P6Q4Q3_9FUNG</name>
<dbReference type="PRINTS" id="PR00867">
    <property type="entry name" value="DNAPOLG"/>
</dbReference>
<evidence type="ECO:0000256" key="6">
    <source>
        <dbReference type="ARBA" id="ARBA00022679"/>
    </source>
</evidence>
<accession>A0A9P6Q4Q3</accession>
<dbReference type="InterPro" id="IPR043502">
    <property type="entry name" value="DNA/RNA_pol_sf"/>
</dbReference>
<dbReference type="SMART" id="SM00482">
    <property type="entry name" value="POLAc"/>
    <property type="match status" value="1"/>
</dbReference>
<dbReference type="PANTHER" id="PTHR10267">
    <property type="entry name" value="DNA POLYMERASE SUBUNIT GAMMA-1"/>
    <property type="match status" value="1"/>
</dbReference>
<dbReference type="Pfam" id="PF18136">
    <property type="entry name" value="DNApol_Exo"/>
    <property type="match status" value="1"/>
</dbReference>
<dbReference type="SUPFAM" id="SSF53098">
    <property type="entry name" value="Ribonuclease H-like"/>
    <property type="match status" value="1"/>
</dbReference>
<keyword evidence="18" id="KW-1185">Reference proteome</keyword>
<dbReference type="GO" id="GO:0005760">
    <property type="term" value="C:gamma DNA polymerase complex"/>
    <property type="evidence" value="ECO:0007669"/>
    <property type="project" value="InterPro"/>
</dbReference>
<keyword evidence="11" id="KW-0238">DNA-binding</keyword>
<dbReference type="Pfam" id="PF00476">
    <property type="entry name" value="DNA_pol_A"/>
    <property type="match status" value="1"/>
</dbReference>
<dbReference type="InterPro" id="IPR001098">
    <property type="entry name" value="DNA-dir_DNA_pol_A_palm_dom"/>
</dbReference>
<evidence type="ECO:0000256" key="8">
    <source>
        <dbReference type="ARBA" id="ARBA00022705"/>
    </source>
</evidence>
<dbReference type="Gene3D" id="1.10.150.20">
    <property type="entry name" value="5' to 3' exonuclease, C-terminal subdomain"/>
    <property type="match status" value="1"/>
</dbReference>
<evidence type="ECO:0000256" key="3">
    <source>
        <dbReference type="ARBA" id="ARBA00007705"/>
    </source>
</evidence>
<feature type="domain" description="DNA-directed DNA polymerase family A palm" evidence="16">
    <location>
        <begin position="691"/>
        <end position="924"/>
    </location>
</feature>
<evidence type="ECO:0000256" key="12">
    <source>
        <dbReference type="ARBA" id="ARBA00023128"/>
    </source>
</evidence>
<comment type="similarity">
    <text evidence="3">Belongs to the DNA polymerase type-A family.</text>
</comment>
<dbReference type="GO" id="GO:0003677">
    <property type="term" value="F:DNA binding"/>
    <property type="evidence" value="ECO:0007669"/>
    <property type="project" value="UniProtKB-KW"/>
</dbReference>
<sequence>MSSATQKIAPMRKNEVDVQMLQEELHNSVFPKQQGGTEAGRVGTALQSAKPLPEMISTSIEHLKAQGLWGKEPILVPDTSFPVPPLRGQTIEDHFYNIGVAESSVYKDLATQFAKQPVLPPPETWLMQSGWTRYGQDGSTRSVPYPEEKTLTFDVETVPALGKFPVMACAMSSEAWYGWVSPWLIQPTLANGQPNDHHLLTFGPSLAKGTERILIGHNVGYDRARVLEEYSMELNRIRYLDTMSLHIAVSGLCTQQRPSWLKYSKAVAAADEAYLDANKSTTGKYYDVSSVNSLLQVTKFHCGMEMDKAPRNILMEARDIGMIQTHFQELMDYCGQDVAATHAVYQSVLPKFFKTCPHPVSFAGVLQMGSSFLTVNEGWIDYIERCNKSYLTMANDVESKLLLLTENALAQFEASPEFYKDDPWLSQLDWEKPKRVWKEGVPLKRGDGYRKGQEPRWVTKAKLLPDKPEWYRQLWDSTDQRIRVSTRQRIAPLLLKLQWRGYPLIHAKEYGWTFRVPRDDASFETKASELVFPKPGEMGYLDHLDTTHYRFFRLPHKDGEEANVGNPLSKSYIPYFEDHTLSTFATEGDSSSKLARQALDMNAQCAYWVSARERIEEQFVVWDKEQKPAPVGEWTGEGRSLGSKQMQLPDRGPGKSTGIILPQIVTMGTVTRRAVEKTWMTASNAKKNRIGSELKSNVQAPEGYKIVGADVDSEELWISSLMGDAQFRMHGATALGWMTLQGTKAAGTDLHSKTASILGISRDQAKIFNYGRIYGAGVQFATRLLQQFNPTMEASEAKKKAVTLYAATKGIKEHKELDFSLVTDRPFWHGGSESYMFNSLERTATAQDPRTPALGCGITDALKPKHTETMFMTSRVNWVVQSSGVDYLHMLLVSMNYLIRKYDIQARFMLCVHDEVRYMVKEEDTARATLALQISNLWTRAMFSYKLGIHDLPQSVAFFSAVDIDHVFRKEVNMDCLTPTQREPIPHGTSMTIEDVVQATQGGKLGPEAPGFIDTATDAFPEDLRTLEERSRKEMAQKLADEGLEEQALESQFIFLEAQTLATLKDIKLMLRNRKQAAEEAAMAAAAAEAAAVVEAVAVGGGSGSGDQGAGSAPSTGDSGTGVKAGTTKRQRTPATTGTRKPREKKGVVAASYTGAKYGRYGQWGNKTDSQKIAEAEMLTRQNEALADCGAPTMNDQTVAEGRVEGSSEAGNESRPMAAAVSSDYFTDEMGRLVRRSGFGRKVEGPWPPKEAAKTAENMTTKKQVVVIPEDDIDGGVDSDGEHCTALHSTLSYDDDWTIPSKELLEYFRNPPTTLLSSETRHHHDLDPSDDQALLSKLSKQTYSSASQQSWPPSSSLSVPLWSNMIIPRSEVTHGPSESAKKLPSHQPRIPGGYSIDEMDDGDLHEVHNEQTNSGKR</sequence>
<organism evidence="17 18">
    <name type="scientific">Actinomortierella ambigua</name>
    <dbReference type="NCBI Taxonomy" id="1343610"/>
    <lineage>
        <taxon>Eukaryota</taxon>
        <taxon>Fungi</taxon>
        <taxon>Fungi incertae sedis</taxon>
        <taxon>Mucoromycota</taxon>
        <taxon>Mortierellomycotina</taxon>
        <taxon>Mortierellomycetes</taxon>
        <taxon>Mortierellales</taxon>
        <taxon>Mortierellaceae</taxon>
        <taxon>Actinomortierella</taxon>
    </lineage>
</organism>
<dbReference type="InterPro" id="IPR012337">
    <property type="entry name" value="RNaseH-like_sf"/>
</dbReference>
<dbReference type="InterPro" id="IPR019760">
    <property type="entry name" value="DNA-dir_DNA_pol_A_CS"/>
</dbReference>
<comment type="caution">
    <text evidence="17">The sequence shown here is derived from an EMBL/GenBank/DDBJ whole genome shotgun (WGS) entry which is preliminary data.</text>
</comment>
<comment type="cofactor">
    <cofactor evidence="1">
        <name>Mg(2+)</name>
        <dbReference type="ChEBI" id="CHEBI:18420"/>
    </cofactor>
</comment>
<evidence type="ECO:0000256" key="10">
    <source>
        <dbReference type="ARBA" id="ARBA00022932"/>
    </source>
</evidence>
<dbReference type="GO" id="GO:0042645">
    <property type="term" value="C:mitochondrial nucleoid"/>
    <property type="evidence" value="ECO:0007669"/>
    <property type="project" value="UniProtKB-SubCell"/>
</dbReference>
<dbReference type="SUPFAM" id="SSF56672">
    <property type="entry name" value="DNA/RNA polymerases"/>
    <property type="match status" value="1"/>
</dbReference>
<dbReference type="OrthoDB" id="5588663at2759"/>
<evidence type="ECO:0000256" key="1">
    <source>
        <dbReference type="ARBA" id="ARBA00001946"/>
    </source>
</evidence>
<evidence type="ECO:0000313" key="18">
    <source>
        <dbReference type="Proteomes" id="UP000807716"/>
    </source>
</evidence>
<evidence type="ECO:0000256" key="13">
    <source>
        <dbReference type="ARBA" id="ARBA00023271"/>
    </source>
</evidence>